<comment type="caution">
    <text evidence="3">The sequence shown here is derived from an EMBL/GenBank/DDBJ whole genome shotgun (WGS) entry which is preliminary data.</text>
</comment>
<gene>
    <name evidence="3" type="ORF">ZOSMA_122G00420</name>
</gene>
<dbReference type="OrthoDB" id="2013011at2759"/>
<proteinExistence type="predicted"/>
<reference evidence="4" key="1">
    <citation type="journal article" date="2016" name="Nature">
        <title>The genome of the seagrass Zostera marina reveals angiosperm adaptation to the sea.</title>
        <authorList>
            <person name="Olsen J.L."/>
            <person name="Rouze P."/>
            <person name="Verhelst B."/>
            <person name="Lin Y.-C."/>
            <person name="Bayer T."/>
            <person name="Collen J."/>
            <person name="Dattolo E."/>
            <person name="De Paoli E."/>
            <person name="Dittami S."/>
            <person name="Maumus F."/>
            <person name="Michel G."/>
            <person name="Kersting A."/>
            <person name="Lauritano C."/>
            <person name="Lohaus R."/>
            <person name="Toepel M."/>
            <person name="Tonon T."/>
            <person name="Vanneste K."/>
            <person name="Amirebrahimi M."/>
            <person name="Brakel J."/>
            <person name="Bostroem C."/>
            <person name="Chovatia M."/>
            <person name="Grimwood J."/>
            <person name="Jenkins J.W."/>
            <person name="Jueterbock A."/>
            <person name="Mraz A."/>
            <person name="Stam W.T."/>
            <person name="Tice H."/>
            <person name="Bornberg-Bauer E."/>
            <person name="Green P.J."/>
            <person name="Pearson G.A."/>
            <person name="Procaccini G."/>
            <person name="Duarte C.M."/>
            <person name="Schmutz J."/>
            <person name="Reusch T.B.H."/>
            <person name="Van de Peer Y."/>
        </authorList>
    </citation>
    <scope>NUCLEOTIDE SEQUENCE [LARGE SCALE GENOMIC DNA]</scope>
    <source>
        <strain evidence="4">cv. Finnish</strain>
    </source>
</reference>
<dbReference type="Pfam" id="PF25089">
    <property type="entry name" value="DUF7804"/>
    <property type="match status" value="1"/>
</dbReference>
<keyword evidence="4" id="KW-1185">Reference proteome</keyword>
<dbReference type="PANTHER" id="PTHR35127">
    <property type="entry name" value="OS03G0736900 PROTEIN"/>
    <property type="match status" value="1"/>
</dbReference>
<feature type="compositionally biased region" description="Polar residues" evidence="1">
    <location>
        <begin position="224"/>
        <end position="238"/>
    </location>
</feature>
<dbReference type="Proteomes" id="UP000036987">
    <property type="component" value="Unassembled WGS sequence"/>
</dbReference>
<protein>
    <recommendedName>
        <fullName evidence="2">DUF7804 domain-containing protein</fullName>
    </recommendedName>
</protein>
<evidence type="ECO:0000256" key="1">
    <source>
        <dbReference type="SAM" id="MobiDB-lite"/>
    </source>
</evidence>
<evidence type="ECO:0000259" key="2">
    <source>
        <dbReference type="Pfam" id="PF25089"/>
    </source>
</evidence>
<dbReference type="InterPro" id="IPR056706">
    <property type="entry name" value="DUF7804"/>
</dbReference>
<dbReference type="EMBL" id="LFYR01000244">
    <property type="protein sequence ID" value="KMZ74774.1"/>
    <property type="molecule type" value="Genomic_DNA"/>
</dbReference>
<evidence type="ECO:0000313" key="4">
    <source>
        <dbReference type="Proteomes" id="UP000036987"/>
    </source>
</evidence>
<organism evidence="3 4">
    <name type="scientific">Zostera marina</name>
    <name type="common">Eelgrass</name>
    <dbReference type="NCBI Taxonomy" id="29655"/>
    <lineage>
        <taxon>Eukaryota</taxon>
        <taxon>Viridiplantae</taxon>
        <taxon>Streptophyta</taxon>
        <taxon>Embryophyta</taxon>
        <taxon>Tracheophyta</taxon>
        <taxon>Spermatophyta</taxon>
        <taxon>Magnoliopsida</taxon>
        <taxon>Liliopsida</taxon>
        <taxon>Zosteraceae</taxon>
        <taxon>Zostera</taxon>
    </lineage>
</organism>
<accession>A0A0K9Q0V1</accession>
<name>A0A0K9Q0V1_ZOSMR</name>
<feature type="domain" description="DUF7804" evidence="2">
    <location>
        <begin position="128"/>
        <end position="215"/>
    </location>
</feature>
<sequence length="298" mass="33565">MRADQPENHLPFLLPFRLSNHKIFPYRIRQEDRLAIGTAVSTMATAATAVEVFLDFGNRYAMMRNGDDVLCQNRSFKMSISTKKRKTMTPLMIALSSTYTLKKTADSSGGKLTTVNGLDDRRCKLPLISPETLDEWMMESVAEIMKNIKQAPFLIHVFSKEEKSSKASSSTLRLQTEPVPSRSWDSIKNRWTGPGCSVPDGIILVEELRDSEEETETKRVDHSQYFSQSQPQSRSSNTRTWGLLVQGRGAVHCSACYILNTCRVLSSVGASTHFNLIRASCFGETAETQLQNSWLQQR</sequence>
<dbReference type="AlphaFoldDB" id="A0A0K9Q0V1"/>
<feature type="region of interest" description="Disordered" evidence="1">
    <location>
        <begin position="213"/>
        <end position="238"/>
    </location>
</feature>
<evidence type="ECO:0000313" key="3">
    <source>
        <dbReference type="EMBL" id="KMZ74774.1"/>
    </source>
</evidence>
<dbReference type="PANTHER" id="PTHR35127:SF1">
    <property type="entry name" value="GENOME ASSEMBLY, CHROMOSOME: A10"/>
    <property type="match status" value="1"/>
</dbReference>